<evidence type="ECO:0000256" key="1">
    <source>
        <dbReference type="SAM" id="MobiDB-lite"/>
    </source>
</evidence>
<feature type="compositionally biased region" description="Low complexity" evidence="1">
    <location>
        <begin position="102"/>
        <end position="122"/>
    </location>
</feature>
<feature type="transmembrane region" description="Helical" evidence="2">
    <location>
        <begin position="239"/>
        <end position="260"/>
    </location>
</feature>
<keyword evidence="2" id="KW-1133">Transmembrane helix</keyword>
<reference evidence="5" key="1">
    <citation type="journal article" date="2019" name="Int. J. Syst. Evol. Microbiol.">
        <title>The Global Catalogue of Microorganisms (GCM) 10K type strain sequencing project: providing services to taxonomists for standard genome sequencing and annotation.</title>
        <authorList>
            <consortium name="The Broad Institute Genomics Platform"/>
            <consortium name="The Broad Institute Genome Sequencing Center for Infectious Disease"/>
            <person name="Wu L."/>
            <person name="Ma J."/>
        </authorList>
    </citation>
    <scope>NUCLEOTIDE SEQUENCE [LARGE SCALE GENOMIC DNA]</scope>
    <source>
        <strain evidence="5">JCM 17442</strain>
    </source>
</reference>
<keyword evidence="5" id="KW-1185">Reference proteome</keyword>
<feature type="transmembrane region" description="Helical" evidence="2">
    <location>
        <begin position="272"/>
        <end position="290"/>
    </location>
</feature>
<feature type="transmembrane region" description="Helical" evidence="2">
    <location>
        <begin position="182"/>
        <end position="203"/>
    </location>
</feature>
<dbReference type="Proteomes" id="UP001501594">
    <property type="component" value="Unassembled WGS sequence"/>
</dbReference>
<feature type="domain" description="DUF2510" evidence="3">
    <location>
        <begin position="12"/>
        <end position="44"/>
    </location>
</feature>
<keyword evidence="2" id="KW-0472">Membrane</keyword>
<dbReference type="RefSeq" id="WP_344795347.1">
    <property type="nucleotide sequence ID" value="NZ_BAABAU010000001.1"/>
</dbReference>
<evidence type="ECO:0000313" key="4">
    <source>
        <dbReference type="EMBL" id="GAA4266275.1"/>
    </source>
</evidence>
<keyword evidence="2" id="KW-0812">Transmembrane</keyword>
<name>A0ABP8E2M4_9MICO</name>
<feature type="compositionally biased region" description="Polar residues" evidence="1">
    <location>
        <begin position="1"/>
        <end position="10"/>
    </location>
</feature>
<evidence type="ECO:0000313" key="5">
    <source>
        <dbReference type="Proteomes" id="UP001501594"/>
    </source>
</evidence>
<protein>
    <recommendedName>
        <fullName evidence="3">DUF2510 domain-containing protein</fullName>
    </recommendedName>
</protein>
<evidence type="ECO:0000256" key="2">
    <source>
        <dbReference type="SAM" id="Phobius"/>
    </source>
</evidence>
<feature type="compositionally biased region" description="Basic and acidic residues" evidence="1">
    <location>
        <begin position="27"/>
        <end position="38"/>
    </location>
</feature>
<feature type="compositionally biased region" description="Polar residues" evidence="1">
    <location>
        <begin position="71"/>
        <end position="82"/>
    </location>
</feature>
<comment type="caution">
    <text evidence="4">The sequence shown here is derived from an EMBL/GenBank/DDBJ whole genome shotgun (WGS) entry which is preliminary data.</text>
</comment>
<accession>A0ABP8E2M4</accession>
<evidence type="ECO:0000259" key="3">
    <source>
        <dbReference type="Pfam" id="PF10708"/>
    </source>
</evidence>
<proteinExistence type="predicted"/>
<dbReference type="EMBL" id="BAABAU010000001">
    <property type="protein sequence ID" value="GAA4266275.1"/>
    <property type="molecule type" value="Genomic_DNA"/>
</dbReference>
<sequence length="336" mass="35794">MSDSTGTASPQPGWYPNPSGEPGYRWWDGRSWTEHVRAPEPQAPLHQHEPIPPKAPTPAAQADPAPVPAPSSVTEPETTVPTAAQADDRPAYGERIPGYQTPGSQAAGSQSPASYGQQYGQGQQAYGQQGQQAYGQQGQYGQGQQGYGAVPQYGQQPPAYGGQQSYGYGPTSFPKAPEGAKIYNVFIWAIVALPVLSIILNLISVSSLQPLIEDILKQAQANPGAQTVPTTPATTPFQVVQQILSILIAAAAVVLGYFDWKALKAQGIARPFHWAWGFFALISPVVYVIGRSVVVRRRAGRGLLPMWVSIAILVIGFIVILTLVIGIFSAVAGSLR</sequence>
<feature type="region of interest" description="Disordered" evidence="1">
    <location>
        <begin position="1"/>
        <end position="122"/>
    </location>
</feature>
<gene>
    <name evidence="4" type="ORF">GCM10022256_18870</name>
</gene>
<organism evidence="4 5">
    <name type="scientific">Frondihabitans peucedani</name>
    <dbReference type="NCBI Taxonomy" id="598626"/>
    <lineage>
        <taxon>Bacteria</taxon>
        <taxon>Bacillati</taxon>
        <taxon>Actinomycetota</taxon>
        <taxon>Actinomycetes</taxon>
        <taxon>Micrococcales</taxon>
        <taxon>Microbacteriaceae</taxon>
        <taxon>Frondihabitans</taxon>
    </lineage>
</organism>
<feature type="transmembrane region" description="Helical" evidence="2">
    <location>
        <begin position="310"/>
        <end position="335"/>
    </location>
</feature>
<dbReference type="Pfam" id="PF10708">
    <property type="entry name" value="DUF2510"/>
    <property type="match status" value="1"/>
</dbReference>
<dbReference type="InterPro" id="IPR018929">
    <property type="entry name" value="DUF2510"/>
</dbReference>